<protein>
    <recommendedName>
        <fullName evidence="3">DUF6542 domain-containing protein</fullName>
    </recommendedName>
</protein>
<feature type="compositionally biased region" description="Basic and acidic residues" evidence="1">
    <location>
        <begin position="14"/>
        <end position="31"/>
    </location>
</feature>
<dbReference type="Proteomes" id="UP001167160">
    <property type="component" value="Unassembled WGS sequence"/>
</dbReference>
<reference evidence="4" key="1">
    <citation type="journal article" date="2023" name="Int. J. Syst. Evol. Microbiol.">
        <title>Streptomyces meridianus sp. nov. isolated from brackish water of the Tagus estuary in Alcochete, Portugal.</title>
        <authorList>
            <person name="Santos J.D.N."/>
            <person name="Klimek D."/>
            <person name="Calusinska M."/>
            <person name="Lobo Da Cunha A."/>
            <person name="Catita J."/>
            <person name="Goncalves H."/>
            <person name="Gonzalez I."/>
            <person name="Reyes F."/>
            <person name="Lage O.M."/>
        </authorList>
    </citation>
    <scope>NUCLEOTIDE SEQUENCE</scope>
    <source>
        <strain evidence="4">MTZ3.1</strain>
    </source>
</reference>
<feature type="transmembrane region" description="Helical" evidence="2">
    <location>
        <begin position="164"/>
        <end position="183"/>
    </location>
</feature>
<sequence length="189" mass="19137">MEQPITRTSRPKPRRTDRPRLPRPARADGSDRCGGNGTVAGPGGGGAGSQAVLRAGAGPRPVLSGAVRQATGPRLTGLGCGLFASLVMLAAATADRILLAASPLGYGLVFLVVCTATALWVRRSDLAAAPVSAPIAFTVGLIVLSGDTGGRLMGVFTTLALQAGWLYGGTLLAGLIAVLRGLAPARPYR</sequence>
<feature type="region of interest" description="Disordered" evidence="1">
    <location>
        <begin position="1"/>
        <end position="52"/>
    </location>
</feature>
<dbReference type="RefSeq" id="WP_251408800.1">
    <property type="nucleotide sequence ID" value="NZ_JAMQGM010000002.1"/>
</dbReference>
<organism evidence="4 5">
    <name type="scientific">Streptomyces meridianus</name>
    <dbReference type="NCBI Taxonomy" id="2938945"/>
    <lineage>
        <taxon>Bacteria</taxon>
        <taxon>Bacillati</taxon>
        <taxon>Actinomycetota</taxon>
        <taxon>Actinomycetes</taxon>
        <taxon>Kitasatosporales</taxon>
        <taxon>Streptomycetaceae</taxon>
        <taxon>Streptomyces</taxon>
    </lineage>
</organism>
<feature type="transmembrane region" description="Helical" evidence="2">
    <location>
        <begin position="75"/>
        <end position="94"/>
    </location>
</feature>
<comment type="caution">
    <text evidence="4">The sequence shown here is derived from an EMBL/GenBank/DDBJ whole genome shotgun (WGS) entry which is preliminary data.</text>
</comment>
<keyword evidence="2" id="KW-1133">Transmembrane helix</keyword>
<evidence type="ECO:0000256" key="2">
    <source>
        <dbReference type="SAM" id="Phobius"/>
    </source>
</evidence>
<feature type="domain" description="DUF6542" evidence="3">
    <location>
        <begin position="74"/>
        <end position="183"/>
    </location>
</feature>
<evidence type="ECO:0000313" key="5">
    <source>
        <dbReference type="Proteomes" id="UP001167160"/>
    </source>
</evidence>
<feature type="transmembrane region" description="Helical" evidence="2">
    <location>
        <begin position="126"/>
        <end position="144"/>
    </location>
</feature>
<gene>
    <name evidence="4" type="ORF">M1E25_02615</name>
</gene>
<dbReference type="EMBL" id="JAMQGM010000002">
    <property type="protein sequence ID" value="MCM2576255.1"/>
    <property type="molecule type" value="Genomic_DNA"/>
</dbReference>
<evidence type="ECO:0000256" key="1">
    <source>
        <dbReference type="SAM" id="MobiDB-lite"/>
    </source>
</evidence>
<keyword evidence="5" id="KW-1185">Reference proteome</keyword>
<proteinExistence type="predicted"/>
<accession>A0ABT0X1S9</accession>
<dbReference type="Pfam" id="PF20177">
    <property type="entry name" value="DUF6542"/>
    <property type="match status" value="1"/>
</dbReference>
<keyword evidence="2" id="KW-0812">Transmembrane</keyword>
<dbReference type="InterPro" id="IPR046672">
    <property type="entry name" value="DUF6542"/>
</dbReference>
<evidence type="ECO:0000259" key="3">
    <source>
        <dbReference type="Pfam" id="PF20177"/>
    </source>
</evidence>
<name>A0ABT0X1S9_9ACTN</name>
<feature type="compositionally biased region" description="Gly residues" evidence="1">
    <location>
        <begin position="32"/>
        <end position="48"/>
    </location>
</feature>
<keyword evidence="2" id="KW-0472">Membrane</keyword>
<evidence type="ECO:0000313" key="4">
    <source>
        <dbReference type="EMBL" id="MCM2576255.1"/>
    </source>
</evidence>
<feature type="transmembrane region" description="Helical" evidence="2">
    <location>
        <begin position="100"/>
        <end position="121"/>
    </location>
</feature>